<name>A0A382SJ04_9ZZZZ</name>
<sequence>MKQGGGRPPKFKRFPLALKNCSAIIAPSPILTSRKRCGCIFFRRAKPDNEAIGPYKALDEVYLEASADHYIMIYWPLLSRYFLGHAYRKLIRMNHSE</sequence>
<accession>A0A382SJ04</accession>
<reference evidence="1" key="1">
    <citation type="submission" date="2018-05" db="EMBL/GenBank/DDBJ databases">
        <authorList>
            <person name="Lanie J.A."/>
            <person name="Ng W.-L."/>
            <person name="Kazmierczak K.M."/>
            <person name="Andrzejewski T.M."/>
            <person name="Davidsen T.M."/>
            <person name="Wayne K.J."/>
            <person name="Tettelin H."/>
            <person name="Glass J.I."/>
            <person name="Rusch D."/>
            <person name="Podicherti R."/>
            <person name="Tsui H.-C.T."/>
            <person name="Winkler M.E."/>
        </authorList>
    </citation>
    <scope>NUCLEOTIDE SEQUENCE</scope>
</reference>
<gene>
    <name evidence="1" type="ORF">METZ01_LOCUS362703</name>
</gene>
<organism evidence="1">
    <name type="scientific">marine metagenome</name>
    <dbReference type="NCBI Taxonomy" id="408172"/>
    <lineage>
        <taxon>unclassified sequences</taxon>
        <taxon>metagenomes</taxon>
        <taxon>ecological metagenomes</taxon>
    </lineage>
</organism>
<protein>
    <submittedName>
        <fullName evidence="1">Uncharacterized protein</fullName>
    </submittedName>
</protein>
<proteinExistence type="predicted"/>
<dbReference type="EMBL" id="UINC01129452">
    <property type="protein sequence ID" value="SVD09849.1"/>
    <property type="molecule type" value="Genomic_DNA"/>
</dbReference>
<evidence type="ECO:0000313" key="1">
    <source>
        <dbReference type="EMBL" id="SVD09849.1"/>
    </source>
</evidence>
<dbReference type="AlphaFoldDB" id="A0A382SJ04"/>